<dbReference type="Gene3D" id="2.40.10.10">
    <property type="entry name" value="Trypsin-like serine proteases"/>
    <property type="match status" value="2"/>
</dbReference>
<keyword evidence="8" id="KW-1185">Reference proteome</keyword>
<dbReference type="SUPFAM" id="SSF50156">
    <property type="entry name" value="PDZ domain-like"/>
    <property type="match status" value="1"/>
</dbReference>
<dbReference type="InterPro" id="IPR051201">
    <property type="entry name" value="Chloro_Bact_Ser_Proteases"/>
</dbReference>
<keyword evidence="5" id="KW-1133">Transmembrane helix</keyword>
<keyword evidence="2 7" id="KW-0645">Protease</keyword>
<feature type="domain" description="PDZ" evidence="6">
    <location>
        <begin position="362"/>
        <end position="425"/>
    </location>
</feature>
<feature type="compositionally biased region" description="Basic and acidic residues" evidence="4">
    <location>
        <begin position="9"/>
        <end position="18"/>
    </location>
</feature>
<reference evidence="7 8" key="1">
    <citation type="submission" date="2019-03" db="EMBL/GenBank/DDBJ databases">
        <title>Genomic Encyclopedia of Archaeal and Bacterial Type Strains, Phase II (KMG-II): from individual species to whole genera.</title>
        <authorList>
            <person name="Goeker M."/>
        </authorList>
    </citation>
    <scope>NUCLEOTIDE SEQUENCE [LARGE SCALE GENOMIC DNA]</scope>
    <source>
        <strain evidence="7 8">DSM 24782</strain>
    </source>
</reference>
<evidence type="ECO:0000256" key="4">
    <source>
        <dbReference type="SAM" id="MobiDB-lite"/>
    </source>
</evidence>
<evidence type="ECO:0000256" key="2">
    <source>
        <dbReference type="ARBA" id="ARBA00022670"/>
    </source>
</evidence>
<feature type="region of interest" description="Disordered" evidence="4">
    <location>
        <begin position="253"/>
        <end position="288"/>
    </location>
</feature>
<keyword evidence="5" id="KW-0812">Transmembrane</keyword>
<dbReference type="RefSeq" id="WP_133767174.1">
    <property type="nucleotide sequence ID" value="NZ_BAAARP010000001.1"/>
</dbReference>
<evidence type="ECO:0000256" key="3">
    <source>
        <dbReference type="ARBA" id="ARBA00022801"/>
    </source>
</evidence>
<feature type="compositionally biased region" description="Basic and acidic residues" evidence="4">
    <location>
        <begin position="25"/>
        <end position="35"/>
    </location>
</feature>
<dbReference type="EMBL" id="SOAM01000003">
    <property type="protein sequence ID" value="TDS75946.1"/>
    <property type="molecule type" value="Genomic_DNA"/>
</dbReference>
<accession>A0A4R7FJ97</accession>
<evidence type="ECO:0000259" key="6">
    <source>
        <dbReference type="PROSITE" id="PS50106"/>
    </source>
</evidence>
<dbReference type="InterPro" id="IPR043504">
    <property type="entry name" value="Peptidase_S1_PA_chymotrypsin"/>
</dbReference>
<keyword evidence="5" id="KW-0472">Membrane</keyword>
<organism evidence="7 8">
    <name type="scientific">Amnibacterium kyonggiense</name>
    <dbReference type="NCBI Taxonomy" id="595671"/>
    <lineage>
        <taxon>Bacteria</taxon>
        <taxon>Bacillati</taxon>
        <taxon>Actinomycetota</taxon>
        <taxon>Actinomycetes</taxon>
        <taxon>Micrococcales</taxon>
        <taxon>Microbacteriaceae</taxon>
        <taxon>Amnibacterium</taxon>
    </lineage>
</organism>
<dbReference type="InterPro" id="IPR001478">
    <property type="entry name" value="PDZ"/>
</dbReference>
<dbReference type="OrthoDB" id="9758917at2"/>
<dbReference type="Pfam" id="PF13365">
    <property type="entry name" value="Trypsin_2"/>
    <property type="match status" value="1"/>
</dbReference>
<dbReference type="PANTHER" id="PTHR43343">
    <property type="entry name" value="PEPTIDASE S12"/>
    <property type="match status" value="1"/>
</dbReference>
<dbReference type="AlphaFoldDB" id="A0A4R7FJ97"/>
<dbReference type="InterPro" id="IPR009003">
    <property type="entry name" value="Peptidase_S1_PA"/>
</dbReference>
<dbReference type="Gene3D" id="2.30.42.10">
    <property type="match status" value="1"/>
</dbReference>
<dbReference type="PROSITE" id="PS50106">
    <property type="entry name" value="PDZ"/>
    <property type="match status" value="1"/>
</dbReference>
<dbReference type="InterPro" id="IPR036034">
    <property type="entry name" value="PDZ_sf"/>
</dbReference>
<feature type="transmembrane region" description="Helical" evidence="5">
    <location>
        <begin position="64"/>
        <end position="90"/>
    </location>
</feature>
<dbReference type="InterPro" id="IPR001940">
    <property type="entry name" value="Peptidase_S1C"/>
</dbReference>
<dbReference type="PRINTS" id="PR00834">
    <property type="entry name" value="PROTEASES2C"/>
</dbReference>
<dbReference type="PANTHER" id="PTHR43343:SF3">
    <property type="entry name" value="PROTEASE DO-LIKE 8, CHLOROPLASTIC"/>
    <property type="match status" value="1"/>
</dbReference>
<dbReference type="GO" id="GO:0006508">
    <property type="term" value="P:proteolysis"/>
    <property type="evidence" value="ECO:0007669"/>
    <property type="project" value="UniProtKB-KW"/>
</dbReference>
<proteinExistence type="inferred from homology"/>
<evidence type="ECO:0000256" key="5">
    <source>
        <dbReference type="SAM" id="Phobius"/>
    </source>
</evidence>
<evidence type="ECO:0000313" key="8">
    <source>
        <dbReference type="Proteomes" id="UP000295344"/>
    </source>
</evidence>
<feature type="compositionally biased region" description="Gly residues" evidence="4">
    <location>
        <begin position="259"/>
        <end position="269"/>
    </location>
</feature>
<keyword evidence="3" id="KW-0378">Hydrolase</keyword>
<dbReference type="Proteomes" id="UP000295344">
    <property type="component" value="Unassembled WGS sequence"/>
</dbReference>
<comment type="similarity">
    <text evidence="1">Belongs to the peptidase S1C family.</text>
</comment>
<protein>
    <submittedName>
        <fullName evidence="7">Putative serine protease PepD</fullName>
    </submittedName>
</protein>
<comment type="caution">
    <text evidence="7">The sequence shown here is derived from an EMBL/GenBank/DDBJ whole genome shotgun (WGS) entry which is preliminary data.</text>
</comment>
<dbReference type="SMART" id="SM00228">
    <property type="entry name" value="PDZ"/>
    <property type="match status" value="1"/>
</dbReference>
<evidence type="ECO:0000256" key="1">
    <source>
        <dbReference type="ARBA" id="ARBA00010541"/>
    </source>
</evidence>
<sequence length="464" mass="45392">MTDSTPRPDAGDGGHLGDDAATAPFDREQFAERPDTGTAATPVATEPQPEPKGAAFRRRERRGLLIPIAATAVVAALIGGGIGAGIAIAANPRATVTSSTTSGQGITINNPSTATAVSAVAAKASPSVVTISVSATNESGTGSGIILSSDGYVLTNNHVVTLDGDSSSGTISVTATDGHIYAAKVVGTDPMNDLAVIKLTNASGLTPAQFGNSSDLNVGDSVVAIGAPLDLPNTVTTGIVSALNRSIAVASSAVPKGQSGSGGDSGGSGSPFNFWDFGDGSGGQSQTPAQTQNIYLSVLQTDAAINPGNSGGALLDAQGDVIGVNVAIAGTGSDSSSSGQSGSIGVGFAIPSTVAKRIADDIIAGKTPTHGQLGVTSVANETATTGTVAGVKVSEATQGGAAAKAGIQKGDIITAVGKVPVTSYTDLAGQVRSYAGGTRIPVTFSRDGKSQTVTVTLGTASTTS</sequence>
<dbReference type="Pfam" id="PF13180">
    <property type="entry name" value="PDZ_2"/>
    <property type="match status" value="1"/>
</dbReference>
<feature type="region of interest" description="Disordered" evidence="4">
    <location>
        <begin position="1"/>
        <end position="55"/>
    </location>
</feature>
<name>A0A4R7FJ97_9MICO</name>
<dbReference type="SUPFAM" id="SSF50494">
    <property type="entry name" value="Trypsin-like serine proteases"/>
    <property type="match status" value="1"/>
</dbReference>
<gene>
    <name evidence="7" type="ORF">CLV52_3059</name>
</gene>
<evidence type="ECO:0000313" key="7">
    <source>
        <dbReference type="EMBL" id="TDS75946.1"/>
    </source>
</evidence>
<dbReference type="GO" id="GO:0004252">
    <property type="term" value="F:serine-type endopeptidase activity"/>
    <property type="evidence" value="ECO:0007669"/>
    <property type="project" value="InterPro"/>
</dbReference>